<reference evidence="2 3" key="1">
    <citation type="submission" date="2021-12" db="EMBL/GenBank/DDBJ databases">
        <title>Genome sequencing of bacteria with rrn-lacking chromosome and rrn-plasmid.</title>
        <authorList>
            <person name="Anda M."/>
            <person name="Iwasaki W."/>
        </authorList>
    </citation>
    <scope>NUCLEOTIDE SEQUENCE [LARGE SCALE GENOMIC DNA]</scope>
    <source>
        <strain evidence="2 3">DSM 100852</strain>
    </source>
</reference>
<evidence type="ECO:0000259" key="1">
    <source>
        <dbReference type="SMART" id="SM01321"/>
    </source>
</evidence>
<organism evidence="2 3">
    <name type="scientific">Fulvitalea axinellae</name>
    <dbReference type="NCBI Taxonomy" id="1182444"/>
    <lineage>
        <taxon>Bacteria</taxon>
        <taxon>Pseudomonadati</taxon>
        <taxon>Bacteroidota</taxon>
        <taxon>Cytophagia</taxon>
        <taxon>Cytophagales</taxon>
        <taxon>Persicobacteraceae</taxon>
        <taxon>Fulvitalea</taxon>
    </lineage>
</organism>
<dbReference type="PANTHER" id="PTHR36966">
    <property type="entry name" value="REP-ASSOCIATED TYROSINE TRANSPOSASE"/>
    <property type="match status" value="1"/>
</dbReference>
<keyword evidence="3" id="KW-1185">Reference proteome</keyword>
<dbReference type="Pfam" id="PF01797">
    <property type="entry name" value="Y1_Tnp"/>
    <property type="match status" value="1"/>
</dbReference>
<dbReference type="Proteomes" id="UP001348817">
    <property type="component" value="Chromosome"/>
</dbReference>
<dbReference type="SUPFAM" id="SSF143422">
    <property type="entry name" value="Transposase IS200-like"/>
    <property type="match status" value="1"/>
</dbReference>
<dbReference type="EMBL" id="AP025314">
    <property type="protein sequence ID" value="BDD09356.1"/>
    <property type="molecule type" value="Genomic_DNA"/>
</dbReference>
<accession>A0AAU9D8X7</accession>
<evidence type="ECO:0000313" key="3">
    <source>
        <dbReference type="Proteomes" id="UP001348817"/>
    </source>
</evidence>
<dbReference type="Gene3D" id="3.30.70.1290">
    <property type="entry name" value="Transposase IS200-like"/>
    <property type="match status" value="1"/>
</dbReference>
<feature type="domain" description="Transposase IS200-like" evidence="1">
    <location>
        <begin position="9"/>
        <end position="150"/>
    </location>
</feature>
<dbReference type="PANTHER" id="PTHR36966:SF1">
    <property type="entry name" value="REP-ASSOCIATED TYROSINE TRANSPOSASE"/>
    <property type="match status" value="1"/>
</dbReference>
<dbReference type="AlphaFoldDB" id="A0AAU9D8X7"/>
<dbReference type="NCBIfam" id="NF047646">
    <property type="entry name" value="REP_Tyr_transpos"/>
    <property type="match status" value="1"/>
</dbReference>
<dbReference type="GO" id="GO:0004803">
    <property type="term" value="F:transposase activity"/>
    <property type="evidence" value="ECO:0007669"/>
    <property type="project" value="InterPro"/>
</dbReference>
<protein>
    <submittedName>
        <fullName evidence="2">Transposase</fullName>
    </submittedName>
</protein>
<proteinExistence type="predicted"/>
<evidence type="ECO:0000313" key="2">
    <source>
        <dbReference type="EMBL" id="BDD09356.1"/>
    </source>
</evidence>
<dbReference type="GO" id="GO:0043565">
    <property type="term" value="F:sequence-specific DNA binding"/>
    <property type="evidence" value="ECO:0007669"/>
    <property type="project" value="TreeGrafter"/>
</dbReference>
<dbReference type="RefSeq" id="WP_338394565.1">
    <property type="nucleotide sequence ID" value="NZ_AP025314.1"/>
</dbReference>
<name>A0AAU9D8X7_9BACT</name>
<dbReference type="SMART" id="SM01321">
    <property type="entry name" value="Y1_Tnp"/>
    <property type="match status" value="1"/>
</dbReference>
<sequence>MSTAYKFRNPEGLYFISFATVHWIDVFTRPVYKDIFVENLRYCQTNKGLEIFSWCLMSNHAHLVARRAKDTPQLWETIRDLKGFTSKKIHETLHNCNTESRKKWMLRAFRYAGKKNSNNKHFQLWRQDNHPIELFTPKVVRQKIKYIHENPVKAGIVSSPEHYLYSSAIDYYTEQRGMLDVIVI</sequence>
<dbReference type="InterPro" id="IPR036515">
    <property type="entry name" value="Transposase_17_sf"/>
</dbReference>
<dbReference type="InterPro" id="IPR002686">
    <property type="entry name" value="Transposase_17"/>
</dbReference>
<dbReference type="InterPro" id="IPR052715">
    <property type="entry name" value="RAYT_transposase"/>
</dbReference>
<gene>
    <name evidence="2" type="ORF">FUAX_17880</name>
</gene>
<dbReference type="KEGG" id="fax:FUAX_17880"/>
<dbReference type="GO" id="GO:0006313">
    <property type="term" value="P:DNA transposition"/>
    <property type="evidence" value="ECO:0007669"/>
    <property type="project" value="InterPro"/>
</dbReference>